<dbReference type="GO" id="GO:0004519">
    <property type="term" value="F:endonuclease activity"/>
    <property type="evidence" value="ECO:0007669"/>
    <property type="project" value="UniProtKB-KW"/>
</dbReference>
<protein>
    <submittedName>
        <fullName evidence="21">Polyprotein</fullName>
    </submittedName>
</protein>
<dbReference type="Gene3D" id="3.10.10.10">
    <property type="entry name" value="HIV Type 1 Reverse Transcriptase, subunit A, domain 1"/>
    <property type="match status" value="1"/>
</dbReference>
<keyword evidence="15" id="KW-0233">DNA recombination</keyword>
<keyword evidence="7" id="KW-0255">Endonuclease</keyword>
<dbReference type="SUPFAM" id="SSF50630">
    <property type="entry name" value="Acid proteases"/>
    <property type="match status" value="1"/>
</dbReference>
<feature type="domain" description="Reverse transcriptase" evidence="19">
    <location>
        <begin position="663"/>
        <end position="842"/>
    </location>
</feature>
<dbReference type="GO" id="GO:0003723">
    <property type="term" value="F:RNA binding"/>
    <property type="evidence" value="ECO:0007669"/>
    <property type="project" value="UniProtKB-KW"/>
</dbReference>
<dbReference type="InterPro" id="IPR036397">
    <property type="entry name" value="RNaseH_sf"/>
</dbReference>
<dbReference type="CDD" id="cd09274">
    <property type="entry name" value="RNase_HI_RT_Ty3"/>
    <property type="match status" value="1"/>
</dbReference>
<dbReference type="Pfam" id="PF08284">
    <property type="entry name" value="RVP_2"/>
    <property type="match status" value="1"/>
</dbReference>
<dbReference type="InterPro" id="IPR041577">
    <property type="entry name" value="RT_RNaseH_2"/>
</dbReference>
<dbReference type="GO" id="GO:0015074">
    <property type="term" value="P:DNA integration"/>
    <property type="evidence" value="ECO:0007669"/>
    <property type="project" value="UniProtKB-KW"/>
</dbReference>
<evidence type="ECO:0000259" key="20">
    <source>
        <dbReference type="PROSITE" id="PS50994"/>
    </source>
</evidence>
<dbReference type="PROSITE" id="PS50878">
    <property type="entry name" value="RT_POL"/>
    <property type="match status" value="1"/>
</dbReference>
<dbReference type="InterPro" id="IPR001969">
    <property type="entry name" value="Aspartic_peptidase_AS"/>
</dbReference>
<dbReference type="GO" id="GO:0006508">
    <property type="term" value="P:proteolysis"/>
    <property type="evidence" value="ECO:0007669"/>
    <property type="project" value="UniProtKB-KW"/>
</dbReference>
<feature type="region of interest" description="Disordered" evidence="17">
    <location>
        <begin position="1"/>
        <end position="21"/>
    </location>
</feature>
<keyword evidence="16" id="KW-0511">Multifunctional enzyme</keyword>
<dbReference type="Proteomes" id="UP001140206">
    <property type="component" value="Chromosome 2"/>
</dbReference>
<dbReference type="Gene3D" id="2.40.70.10">
    <property type="entry name" value="Acid Proteases"/>
    <property type="match status" value="1"/>
</dbReference>
<evidence type="ECO:0000256" key="8">
    <source>
        <dbReference type="ARBA" id="ARBA00022801"/>
    </source>
</evidence>
<dbReference type="InterPro" id="IPR021109">
    <property type="entry name" value="Peptidase_aspartic_dom_sf"/>
</dbReference>
<dbReference type="Gene3D" id="2.40.50.40">
    <property type="match status" value="1"/>
</dbReference>
<dbReference type="InterPro" id="IPR000953">
    <property type="entry name" value="Chromo/chromo_shadow_dom"/>
</dbReference>
<dbReference type="InterPro" id="IPR016197">
    <property type="entry name" value="Chromo-like_dom_sf"/>
</dbReference>
<dbReference type="InterPro" id="IPR043128">
    <property type="entry name" value="Rev_trsase/Diguanyl_cyclase"/>
</dbReference>
<keyword evidence="13" id="KW-0239">DNA-directed DNA polymerase</keyword>
<evidence type="ECO:0000256" key="9">
    <source>
        <dbReference type="ARBA" id="ARBA00022842"/>
    </source>
</evidence>
<dbReference type="PROSITE" id="PS00141">
    <property type="entry name" value="ASP_PROTEASE"/>
    <property type="match status" value="1"/>
</dbReference>
<evidence type="ECO:0000256" key="3">
    <source>
        <dbReference type="ARBA" id="ARBA00022695"/>
    </source>
</evidence>
<evidence type="ECO:0000313" key="22">
    <source>
        <dbReference type="Proteomes" id="UP001140206"/>
    </source>
</evidence>
<dbReference type="FunFam" id="3.30.70.270:FF:000020">
    <property type="entry name" value="Transposon Tf2-6 polyprotein-like Protein"/>
    <property type="match status" value="1"/>
</dbReference>
<keyword evidence="12" id="KW-0695">RNA-directed DNA polymerase</keyword>
<keyword evidence="8" id="KW-0378">Hydrolase</keyword>
<evidence type="ECO:0000256" key="4">
    <source>
        <dbReference type="ARBA" id="ARBA00022722"/>
    </source>
</evidence>
<keyword evidence="22" id="KW-1185">Reference proteome</keyword>
<keyword evidence="2" id="KW-0808">Transferase</keyword>
<dbReference type="PROSITE" id="PS50994">
    <property type="entry name" value="INTEGRASE"/>
    <property type="match status" value="1"/>
</dbReference>
<keyword evidence="1" id="KW-0645">Protease</keyword>
<dbReference type="Pfam" id="PF17919">
    <property type="entry name" value="RT_RNaseH_2"/>
    <property type="match status" value="1"/>
</dbReference>
<evidence type="ECO:0000256" key="16">
    <source>
        <dbReference type="ARBA" id="ARBA00023268"/>
    </source>
</evidence>
<dbReference type="GO" id="GO:0003887">
    <property type="term" value="F:DNA-directed DNA polymerase activity"/>
    <property type="evidence" value="ECO:0007669"/>
    <property type="project" value="UniProtKB-KW"/>
</dbReference>
<dbReference type="Gene3D" id="3.30.420.10">
    <property type="entry name" value="Ribonuclease H-like superfamily/Ribonuclease H"/>
    <property type="match status" value="1"/>
</dbReference>
<dbReference type="InterPro" id="IPR056924">
    <property type="entry name" value="SH3_Tf2-1"/>
</dbReference>
<dbReference type="InterPro" id="IPR043502">
    <property type="entry name" value="DNA/RNA_pol_sf"/>
</dbReference>
<dbReference type="InterPro" id="IPR005162">
    <property type="entry name" value="Retrotrans_gag_dom"/>
</dbReference>
<evidence type="ECO:0000256" key="15">
    <source>
        <dbReference type="ARBA" id="ARBA00023172"/>
    </source>
</evidence>
<keyword evidence="9" id="KW-0460">Magnesium</keyword>
<dbReference type="Gene3D" id="1.10.340.70">
    <property type="match status" value="1"/>
</dbReference>
<dbReference type="Pfam" id="PF24626">
    <property type="entry name" value="SH3_Tf2-1"/>
    <property type="match status" value="1"/>
</dbReference>
<evidence type="ECO:0000256" key="2">
    <source>
        <dbReference type="ARBA" id="ARBA00022679"/>
    </source>
</evidence>
<dbReference type="PANTHER" id="PTHR37984:SF5">
    <property type="entry name" value="PROTEIN NYNRIN-LIKE"/>
    <property type="match status" value="1"/>
</dbReference>
<dbReference type="SUPFAM" id="SSF54160">
    <property type="entry name" value="Chromo domain-like"/>
    <property type="match status" value="1"/>
</dbReference>
<evidence type="ECO:0000256" key="5">
    <source>
        <dbReference type="ARBA" id="ARBA00022723"/>
    </source>
</evidence>
<evidence type="ECO:0000313" key="21">
    <source>
        <dbReference type="EMBL" id="KAJ4801497.1"/>
    </source>
</evidence>
<evidence type="ECO:0000256" key="10">
    <source>
        <dbReference type="ARBA" id="ARBA00022884"/>
    </source>
</evidence>
<organism evidence="21 22">
    <name type="scientific">Rhynchospora pubera</name>
    <dbReference type="NCBI Taxonomy" id="906938"/>
    <lineage>
        <taxon>Eukaryota</taxon>
        <taxon>Viridiplantae</taxon>
        <taxon>Streptophyta</taxon>
        <taxon>Embryophyta</taxon>
        <taxon>Tracheophyta</taxon>
        <taxon>Spermatophyta</taxon>
        <taxon>Magnoliopsida</taxon>
        <taxon>Liliopsida</taxon>
        <taxon>Poales</taxon>
        <taxon>Cyperaceae</taxon>
        <taxon>Cyperoideae</taxon>
        <taxon>Rhynchosporeae</taxon>
        <taxon>Rhynchospora</taxon>
    </lineage>
</organism>
<dbReference type="FunFam" id="3.30.420.10:FF:000032">
    <property type="entry name" value="Retrovirus-related Pol polyprotein from transposon 297-like Protein"/>
    <property type="match status" value="1"/>
</dbReference>
<evidence type="ECO:0000256" key="6">
    <source>
        <dbReference type="ARBA" id="ARBA00022750"/>
    </source>
</evidence>
<keyword evidence="5" id="KW-0479">Metal-binding</keyword>
<dbReference type="GO" id="GO:0004190">
    <property type="term" value="F:aspartic-type endopeptidase activity"/>
    <property type="evidence" value="ECO:0007669"/>
    <property type="project" value="UniProtKB-KW"/>
</dbReference>
<evidence type="ECO:0000256" key="11">
    <source>
        <dbReference type="ARBA" id="ARBA00022908"/>
    </source>
</evidence>
<dbReference type="Pfam" id="PF00385">
    <property type="entry name" value="Chromo"/>
    <property type="match status" value="1"/>
</dbReference>
<dbReference type="PANTHER" id="PTHR37984">
    <property type="entry name" value="PROTEIN CBG26694"/>
    <property type="match status" value="1"/>
</dbReference>
<dbReference type="PROSITE" id="PS50013">
    <property type="entry name" value="CHROMO_2"/>
    <property type="match status" value="1"/>
</dbReference>
<name>A0AAV8GG73_9POAL</name>
<dbReference type="Pfam" id="PF00078">
    <property type="entry name" value="RVT_1"/>
    <property type="match status" value="1"/>
</dbReference>
<dbReference type="InterPro" id="IPR000477">
    <property type="entry name" value="RT_dom"/>
</dbReference>
<dbReference type="FunFam" id="3.10.10.10:FF:000007">
    <property type="entry name" value="Retrovirus-related Pol polyprotein from transposon 17.6-like Protein"/>
    <property type="match status" value="1"/>
</dbReference>
<feature type="domain" description="Integrase catalytic" evidence="20">
    <location>
        <begin position="1189"/>
        <end position="1353"/>
    </location>
</feature>
<keyword evidence="11" id="KW-0229">DNA integration</keyword>
<evidence type="ECO:0000256" key="7">
    <source>
        <dbReference type="ARBA" id="ARBA00022759"/>
    </source>
</evidence>
<keyword evidence="14" id="KW-0238">DNA-binding</keyword>
<feature type="compositionally biased region" description="Basic and acidic residues" evidence="17">
    <location>
        <begin position="76"/>
        <end position="88"/>
    </location>
</feature>
<evidence type="ECO:0000259" key="19">
    <source>
        <dbReference type="PROSITE" id="PS50878"/>
    </source>
</evidence>
<dbReference type="CDD" id="cd00303">
    <property type="entry name" value="retropepsin_like"/>
    <property type="match status" value="1"/>
</dbReference>
<evidence type="ECO:0000256" key="17">
    <source>
        <dbReference type="SAM" id="MobiDB-lite"/>
    </source>
</evidence>
<reference evidence="21" key="1">
    <citation type="submission" date="2022-08" db="EMBL/GenBank/DDBJ databases">
        <authorList>
            <person name="Marques A."/>
        </authorList>
    </citation>
    <scope>NUCLEOTIDE SEQUENCE</scope>
    <source>
        <strain evidence="21">RhyPub2mFocal</strain>
        <tissue evidence="21">Leaves</tissue>
    </source>
</reference>
<evidence type="ECO:0000256" key="14">
    <source>
        <dbReference type="ARBA" id="ARBA00023125"/>
    </source>
</evidence>
<dbReference type="GO" id="GO:0003964">
    <property type="term" value="F:RNA-directed DNA polymerase activity"/>
    <property type="evidence" value="ECO:0007669"/>
    <property type="project" value="UniProtKB-KW"/>
</dbReference>
<sequence length="1612" mass="184033">MPPKKTSDASDDSSSSSHNLQLAITTLSQEILENNRRFDQQLEAQRVESNDQIKELREMFSQFLKSQPVHSNARGVSDHSRTRPEAPLHENGSGNGTGRPASTPVRNPLDKIGPPVADDNGYFENSKNRYFDPNQRINLPRSEFPNFSGENPSGWRSKCENYFDIFQIPEYYKTKMAVLHFTKEAADWFDCFKEEYPNPPWQILVDEVFDRFHLDNSSNPVDEFKRVHQTGRVGDYIKKFEKAKTRLMFETKIRNVPFYVMGFVSGLKDELRHAVDILDPVTLNQAYQFAKKAELNLDGLEKKYRIAAKPSFYQNSDKSVSFQPTRSSKGFVSQGIDKKLNVVPSYPNTSKSLTIDQKKALGLCFWCDEKYTPGHKCKGKDLHTMEAVNFPHTPEEENDYFEDAYDDYPPQMDDTMEEHAVITMCTPSNLQNHKTLKYKGFIGTTPICALIDSGSTHSFVNPNVVHQLSLPTSCTNPLSVKIADGSMLSTNQLCKNLKFQLQGTDFEGDLRVLEIQGYDVILGMDWLSQFGLMTVDWGKGTLFIKQHGKDIKLQVDSISAEVKLCQQHIDIKKESQQGSEIFVAHLFCTETAGGKEMQVSNPHIKLLLDSFEDVFQEPSTLPPTRSIDHQIPLLPDSKPINLRPYRFSHYQKLEIEKIIEELLQQSFIQPSTSPYSSPILLVKKKDGTWRLCVDYRQLNDQTIKNKYPIPIIDDLLDELKGAKFFSKLDLRSGYHQIRMHPSDIPKTAFRTHDGLFEYTVMPFGLTNAPATFQSLMNCVFKPFLRHFVLVFFDDILIYSPDLDSHIKHLQLTLQTLRSNQLFAKLSKCVFATTQIEYLGFIISELGVATDPKKIEAMQSWPTPTTLKGLRGFLGLTGYYRKFIKNYGIISRPLTELLKKDGFLWNQQAQQAFNQLKLAMTQAPVLALPDFSQPFTIETDACNVGIGAVLVQNKRPIAFLSKKLGVKSQSLSTYEKELLSVLTAVTKWRHYICTKPFVIKTDQLSLKHLLEQKINTAMQHKGLSKLLGLDYTIEYKKGCDNKVADALSRREGHCLDDVVDIAGLASVTALLPKWVEDIQQSYNDDPWIATLRIKAQEEEGSAHRLVTNHQGLLRFKNRICVGNHGNWRQQLLKEVHDSSIGGHSGIFNTYKRAKAMFFWPKLKEMVQAYVLSCPTCQMTKPEHTLTPGLLQPLPIPHEAWSSIGMDFITGLPTSKGRDVIMVVVDRLTKYGHFIPLSHPYSATSVAQAFIDNIYKLHGTPSTIISDRDPIFTSTFWKELMTKLGITLNFSTAYHPQSDGQTERLNQCLEQYLRSMTFDQPKKWLNWLPLAELWYNTCYHSAIKTSPFQALYGYAPPTLCLGDAPKSNIASVDSLLRDRQHTLRQLRGNLVQAQDRMKKYADCKRSEREFQVNDLVYLKLQPYRQITVAGVRNMKLSPRYYGPFKVIQRVGNLAYKLLLPPDSSIHPVFHVSQLKKHIGNSYTPSPTLPVQGPLGGYRLEPEKILNRRLIPRNNQPVPQLLIKWVNASREDSSWEDYDRIKRDFPHFILEDKKAFMERGLSHTQDNGGQNMLTSFQVPAKDNTLVRSEQTKDYMRRAVNGHIKKGPDAWGQRHL</sequence>
<dbReference type="CDD" id="cd01647">
    <property type="entry name" value="RT_LTR"/>
    <property type="match status" value="1"/>
</dbReference>
<dbReference type="GO" id="GO:0046872">
    <property type="term" value="F:metal ion binding"/>
    <property type="evidence" value="ECO:0007669"/>
    <property type="project" value="UniProtKB-KW"/>
</dbReference>
<dbReference type="GO" id="GO:0003677">
    <property type="term" value="F:DNA binding"/>
    <property type="evidence" value="ECO:0007669"/>
    <property type="project" value="UniProtKB-KW"/>
</dbReference>
<dbReference type="InterPro" id="IPR012337">
    <property type="entry name" value="RNaseH-like_sf"/>
</dbReference>
<gene>
    <name evidence="21" type="ORF">LUZ62_052743</name>
</gene>
<dbReference type="Gene3D" id="3.30.70.270">
    <property type="match status" value="2"/>
</dbReference>
<dbReference type="InterPro" id="IPR041588">
    <property type="entry name" value="Integrase_H2C2"/>
</dbReference>
<dbReference type="InterPro" id="IPR050951">
    <property type="entry name" value="Retrovirus_Pol_polyprotein"/>
</dbReference>
<proteinExistence type="predicted"/>
<dbReference type="SMART" id="SM00298">
    <property type="entry name" value="CHROMO"/>
    <property type="match status" value="1"/>
</dbReference>
<comment type="caution">
    <text evidence="21">The sequence shown here is derived from an EMBL/GenBank/DDBJ whole genome shotgun (WGS) entry which is preliminary data.</text>
</comment>
<dbReference type="SUPFAM" id="SSF53098">
    <property type="entry name" value="Ribonuclease H-like"/>
    <property type="match status" value="1"/>
</dbReference>
<evidence type="ECO:0000259" key="18">
    <source>
        <dbReference type="PROSITE" id="PS50013"/>
    </source>
</evidence>
<dbReference type="EMBL" id="JAMFTS010000002">
    <property type="protein sequence ID" value="KAJ4801497.1"/>
    <property type="molecule type" value="Genomic_DNA"/>
</dbReference>
<dbReference type="Pfam" id="PF17921">
    <property type="entry name" value="Integrase_H2C2"/>
    <property type="match status" value="1"/>
</dbReference>
<dbReference type="InterPro" id="IPR023780">
    <property type="entry name" value="Chromo_domain"/>
</dbReference>
<feature type="region of interest" description="Disordered" evidence="17">
    <location>
        <begin position="65"/>
        <end position="110"/>
    </location>
</feature>
<keyword evidence="4" id="KW-0540">Nuclease</keyword>
<evidence type="ECO:0000256" key="12">
    <source>
        <dbReference type="ARBA" id="ARBA00022918"/>
    </source>
</evidence>
<accession>A0AAV8GG73</accession>
<feature type="domain" description="Chromo" evidence="18">
    <location>
        <begin position="1497"/>
        <end position="1548"/>
    </location>
</feature>
<dbReference type="SUPFAM" id="SSF56672">
    <property type="entry name" value="DNA/RNA polymerases"/>
    <property type="match status" value="1"/>
</dbReference>
<keyword evidence="10" id="KW-0694">RNA-binding</keyword>
<dbReference type="GO" id="GO:0006310">
    <property type="term" value="P:DNA recombination"/>
    <property type="evidence" value="ECO:0007669"/>
    <property type="project" value="UniProtKB-KW"/>
</dbReference>
<evidence type="ECO:0000256" key="1">
    <source>
        <dbReference type="ARBA" id="ARBA00022670"/>
    </source>
</evidence>
<dbReference type="InterPro" id="IPR001584">
    <property type="entry name" value="Integrase_cat-core"/>
</dbReference>
<keyword evidence="6" id="KW-0064">Aspartyl protease</keyword>
<keyword evidence="3" id="KW-0548">Nucleotidyltransferase</keyword>
<dbReference type="Pfam" id="PF03732">
    <property type="entry name" value="Retrotrans_gag"/>
    <property type="match status" value="1"/>
</dbReference>
<evidence type="ECO:0000256" key="13">
    <source>
        <dbReference type="ARBA" id="ARBA00022932"/>
    </source>
</evidence>